<dbReference type="AlphaFoldDB" id="A0A1M7PW37"/>
<keyword evidence="3" id="KW-1185">Reference proteome</keyword>
<sequence>MAITDAPRIRDSKDTTHCETARTGAHYETARTGAHYETARTGADCAGEKAGFRPVPVWFFAFEGLMGASYDVVRSSPYGWVFIAASVAVNIVLARTVLRGRLKMAKALLKGKRTRKIAVGLIALRAGLHVVLGAAGMQVTSGPAHIALAGAMCAVTVALLSFEQRVMLRALAAA</sequence>
<dbReference type="RefSeq" id="WP_235002555.1">
    <property type="nucleotide sequence ID" value="NZ_FRBI01000026.1"/>
</dbReference>
<feature type="transmembrane region" description="Helical" evidence="1">
    <location>
        <begin position="143"/>
        <end position="162"/>
    </location>
</feature>
<protein>
    <submittedName>
        <fullName evidence="2">Uncharacterized protein</fullName>
    </submittedName>
</protein>
<keyword evidence="1" id="KW-0472">Membrane</keyword>
<reference evidence="2 3" key="1">
    <citation type="submission" date="2016-11" db="EMBL/GenBank/DDBJ databases">
        <authorList>
            <person name="Jaros S."/>
            <person name="Januszkiewicz K."/>
            <person name="Wedrychowicz H."/>
        </authorList>
    </citation>
    <scope>NUCLEOTIDE SEQUENCE [LARGE SCALE GENOMIC DNA]</scope>
    <source>
        <strain evidence="2 3">CGMCC 4.2025</strain>
    </source>
</reference>
<accession>A0A1M7PW37</accession>
<feature type="transmembrane region" description="Helical" evidence="1">
    <location>
        <begin position="78"/>
        <end position="98"/>
    </location>
</feature>
<evidence type="ECO:0000256" key="1">
    <source>
        <dbReference type="SAM" id="Phobius"/>
    </source>
</evidence>
<dbReference type="EMBL" id="FRBI01000026">
    <property type="protein sequence ID" value="SHN21824.1"/>
    <property type="molecule type" value="Genomic_DNA"/>
</dbReference>
<dbReference type="Proteomes" id="UP000184111">
    <property type="component" value="Unassembled WGS sequence"/>
</dbReference>
<name>A0A1M7PW37_9ACTN</name>
<evidence type="ECO:0000313" key="3">
    <source>
        <dbReference type="Proteomes" id="UP000184111"/>
    </source>
</evidence>
<feature type="transmembrane region" description="Helical" evidence="1">
    <location>
        <begin position="118"/>
        <end position="137"/>
    </location>
</feature>
<evidence type="ECO:0000313" key="2">
    <source>
        <dbReference type="EMBL" id="SHN21824.1"/>
    </source>
</evidence>
<proteinExistence type="predicted"/>
<organism evidence="2 3">
    <name type="scientific">Actinacidiphila paucisporea</name>
    <dbReference type="NCBI Taxonomy" id="310782"/>
    <lineage>
        <taxon>Bacteria</taxon>
        <taxon>Bacillati</taxon>
        <taxon>Actinomycetota</taxon>
        <taxon>Actinomycetes</taxon>
        <taxon>Kitasatosporales</taxon>
        <taxon>Streptomycetaceae</taxon>
        <taxon>Actinacidiphila</taxon>
    </lineage>
</organism>
<dbReference type="STRING" id="310782.SAMN05216499_12667"/>
<gene>
    <name evidence="2" type="ORF">SAMN05216499_12667</name>
</gene>
<keyword evidence="1" id="KW-0812">Transmembrane</keyword>
<keyword evidence="1" id="KW-1133">Transmembrane helix</keyword>